<feature type="region of interest" description="Disordered" evidence="2">
    <location>
        <begin position="227"/>
        <end position="258"/>
    </location>
</feature>
<dbReference type="EMBL" id="CAAE01014632">
    <property type="protein sequence ID" value="CAG01197.1"/>
    <property type="molecule type" value="Genomic_DNA"/>
</dbReference>
<comment type="caution">
    <text evidence="3">The sequence shown here is derived from an EMBL/GenBank/DDBJ whole genome shotgun (WGS) entry which is preliminary data.</text>
</comment>
<feature type="region of interest" description="Disordered" evidence="2">
    <location>
        <begin position="98"/>
        <end position="138"/>
    </location>
</feature>
<keyword evidence="1" id="KW-0175">Coiled coil</keyword>
<feature type="compositionally biased region" description="Polar residues" evidence="2">
    <location>
        <begin position="227"/>
        <end position="242"/>
    </location>
</feature>
<evidence type="ECO:0000256" key="2">
    <source>
        <dbReference type="SAM" id="MobiDB-lite"/>
    </source>
</evidence>
<evidence type="ECO:0000313" key="3">
    <source>
        <dbReference type="EMBL" id="CAG01197.1"/>
    </source>
</evidence>
<dbReference type="KEGG" id="tng:GSTEN00019883G001"/>
<reference evidence="3" key="2">
    <citation type="submission" date="2004-02" db="EMBL/GenBank/DDBJ databases">
        <authorList>
            <consortium name="Genoscope"/>
            <consortium name="Whitehead Institute Centre for Genome Research"/>
        </authorList>
    </citation>
    <scope>NUCLEOTIDE SEQUENCE</scope>
</reference>
<dbReference type="AlphaFoldDB" id="Q4SDT5"/>
<dbReference type="OrthoDB" id="8927606at2759"/>
<evidence type="ECO:0000256" key="1">
    <source>
        <dbReference type="SAM" id="Coils"/>
    </source>
</evidence>
<organism evidence="3">
    <name type="scientific">Tetraodon nigroviridis</name>
    <name type="common">Spotted green pufferfish</name>
    <name type="synonym">Chelonodon nigroviridis</name>
    <dbReference type="NCBI Taxonomy" id="99883"/>
    <lineage>
        <taxon>Eukaryota</taxon>
        <taxon>Metazoa</taxon>
        <taxon>Chordata</taxon>
        <taxon>Craniata</taxon>
        <taxon>Vertebrata</taxon>
        <taxon>Euteleostomi</taxon>
        <taxon>Actinopterygii</taxon>
        <taxon>Neopterygii</taxon>
        <taxon>Teleostei</taxon>
        <taxon>Neoteleostei</taxon>
        <taxon>Acanthomorphata</taxon>
        <taxon>Eupercaria</taxon>
        <taxon>Tetraodontiformes</taxon>
        <taxon>Tetradontoidea</taxon>
        <taxon>Tetraodontidae</taxon>
        <taxon>Tetraodon</taxon>
    </lineage>
</organism>
<reference evidence="3" key="1">
    <citation type="journal article" date="2004" name="Nature">
        <title>Genome duplication in the teleost fish Tetraodon nigroviridis reveals the early vertebrate proto-karyotype.</title>
        <authorList>
            <person name="Jaillon O."/>
            <person name="Aury J.-M."/>
            <person name="Brunet F."/>
            <person name="Petit J.-L."/>
            <person name="Stange-Thomann N."/>
            <person name="Mauceli E."/>
            <person name="Bouneau L."/>
            <person name="Fischer C."/>
            <person name="Ozouf-Costaz C."/>
            <person name="Bernot A."/>
            <person name="Nicaud S."/>
            <person name="Jaffe D."/>
            <person name="Fisher S."/>
            <person name="Lutfalla G."/>
            <person name="Dossat C."/>
            <person name="Segurens B."/>
            <person name="Dasilva C."/>
            <person name="Salanoubat M."/>
            <person name="Levy M."/>
            <person name="Boudet N."/>
            <person name="Castellano S."/>
            <person name="Anthouard V."/>
            <person name="Jubin C."/>
            <person name="Castelli V."/>
            <person name="Katinka M."/>
            <person name="Vacherie B."/>
            <person name="Biemont C."/>
            <person name="Skalli Z."/>
            <person name="Cattolico L."/>
            <person name="Poulain J."/>
            <person name="De Berardinis V."/>
            <person name="Cruaud C."/>
            <person name="Duprat S."/>
            <person name="Brottier P."/>
            <person name="Coutanceau J.-P."/>
            <person name="Gouzy J."/>
            <person name="Parra G."/>
            <person name="Lardier G."/>
            <person name="Chapple C."/>
            <person name="McKernan K.J."/>
            <person name="McEwan P."/>
            <person name="Bosak S."/>
            <person name="Kellis M."/>
            <person name="Volff J.-N."/>
            <person name="Guigo R."/>
            <person name="Zody M.C."/>
            <person name="Mesirov J."/>
            <person name="Lindblad-Toh K."/>
            <person name="Birren B."/>
            <person name="Nusbaum C."/>
            <person name="Kahn D."/>
            <person name="Robinson-Rechavi M."/>
            <person name="Laudet V."/>
            <person name="Schachter V."/>
            <person name="Quetier F."/>
            <person name="Saurin W."/>
            <person name="Scarpelli C."/>
            <person name="Wincker P."/>
            <person name="Lander E.S."/>
            <person name="Weissenbach J."/>
            <person name="Roest Crollius H."/>
        </authorList>
    </citation>
    <scope>NUCLEOTIDE SEQUENCE [LARGE SCALE GENOMIC DNA]</scope>
</reference>
<proteinExistence type="predicted"/>
<feature type="coiled-coil region" evidence="1">
    <location>
        <begin position="337"/>
        <end position="378"/>
    </location>
</feature>
<accession>Q4SDT5</accession>
<name>Q4SDT5_TETNG</name>
<feature type="compositionally biased region" description="Gly residues" evidence="2">
    <location>
        <begin position="102"/>
        <end position="112"/>
    </location>
</feature>
<sequence>MQPVVAAASLHLGDAPSAAASAWPSCANASQTFDGEMASPSRRWDCCAQRDSSRRWQMQLSRPVSHEFSLRRHAEVPTAVDEGRGAGPRPEHSYCSWREGLGRQGPQGTNGGERGHGSCWGAQDQNQSPAPSHSAEHRSALSVYDNLLDAATPDGLRGPTHTETSFHETLQEQMFRAWVPGQLQGLEDEEGGSDYNSVWSSCEILLSDQDKGPPEEGQLDWVQTSPLHQQTAASSPQVSGDQTAWPPAGVRPPEHPRVPPPVPLADPSARALRSLLTSLQQQIVKQREEYETQILRCKHQPLTPTSLCPPSLEQRNQELQAEVVQLKSSLAQQRHWYQAVQARIGQSERARAAAERRNATLQREMEQFFDAFGELNNEAK</sequence>
<feature type="non-terminal residue" evidence="3">
    <location>
        <position position="1"/>
    </location>
</feature>
<protein>
    <submittedName>
        <fullName evidence="3">(spotted green pufferfish) hypothetical protein</fullName>
    </submittedName>
</protein>
<gene>
    <name evidence="3" type="ORF">GSTENG00019883001</name>
</gene>